<comment type="function">
    <text evidence="3 5">Together with its co-chaperonin GroES, plays an essential role in assisting protein folding. The GroEL-GroES system forms a nano-cage that allows encapsulation of the non-native substrate proteins and provides a physical environment optimized to promote and accelerate protein folding.</text>
</comment>
<dbReference type="Gene3D" id="3.30.260.10">
    <property type="entry name" value="TCP-1-like chaperonin intermediate domain"/>
    <property type="match status" value="1"/>
</dbReference>
<evidence type="ECO:0000256" key="5">
    <source>
        <dbReference type="RuleBase" id="RU000419"/>
    </source>
</evidence>
<feature type="coiled-coil region" evidence="6">
    <location>
        <begin position="119"/>
        <end position="146"/>
    </location>
</feature>
<dbReference type="HAMAP" id="MF_00600">
    <property type="entry name" value="CH60"/>
    <property type="match status" value="1"/>
</dbReference>
<evidence type="ECO:0000313" key="8">
    <source>
        <dbReference type="Proteomes" id="UP000179157"/>
    </source>
</evidence>
<dbReference type="InterPro" id="IPR002423">
    <property type="entry name" value="Cpn60/GroEL/TCP-1"/>
</dbReference>
<keyword evidence="3" id="KW-0963">Cytoplasm</keyword>
<comment type="subunit">
    <text evidence="3 5">Forms a cylinder of 14 subunits composed of two heptameric rings stacked back-to-back. Interacts with the co-chaperonin GroES.</text>
</comment>
<dbReference type="InterPro" id="IPR027413">
    <property type="entry name" value="GROEL-like_equatorial_sf"/>
</dbReference>
<dbReference type="STRING" id="1817864.A2Z21_08360"/>
<name>A0A1F5USF9_FRAXR</name>
<dbReference type="NCBIfam" id="NF009488">
    <property type="entry name" value="PRK12850.1"/>
    <property type="match status" value="1"/>
</dbReference>
<evidence type="ECO:0000256" key="1">
    <source>
        <dbReference type="ARBA" id="ARBA00006607"/>
    </source>
</evidence>
<dbReference type="GO" id="GO:0051082">
    <property type="term" value="F:unfolded protein binding"/>
    <property type="evidence" value="ECO:0007669"/>
    <property type="project" value="UniProtKB-UniRule"/>
</dbReference>
<dbReference type="FunFam" id="3.50.7.10:FF:000001">
    <property type="entry name" value="60 kDa chaperonin"/>
    <property type="match status" value="1"/>
</dbReference>
<dbReference type="PANTHER" id="PTHR45633">
    <property type="entry name" value="60 KDA HEAT SHOCK PROTEIN, MITOCHONDRIAL"/>
    <property type="match status" value="1"/>
</dbReference>
<dbReference type="GO" id="GO:0140662">
    <property type="term" value="F:ATP-dependent protein folding chaperone"/>
    <property type="evidence" value="ECO:0007669"/>
    <property type="project" value="InterPro"/>
</dbReference>
<dbReference type="GO" id="GO:0016853">
    <property type="term" value="F:isomerase activity"/>
    <property type="evidence" value="ECO:0007669"/>
    <property type="project" value="UniProtKB-KW"/>
</dbReference>
<dbReference type="Proteomes" id="UP000179157">
    <property type="component" value="Unassembled WGS sequence"/>
</dbReference>
<dbReference type="GO" id="GO:0005524">
    <property type="term" value="F:ATP binding"/>
    <property type="evidence" value="ECO:0007669"/>
    <property type="project" value="UniProtKB-UniRule"/>
</dbReference>
<dbReference type="GO" id="GO:0005737">
    <property type="term" value="C:cytoplasm"/>
    <property type="evidence" value="ECO:0007669"/>
    <property type="project" value="UniProtKB-SubCell"/>
</dbReference>
<dbReference type="NCBIfam" id="NF009489">
    <property type="entry name" value="PRK12851.1"/>
    <property type="match status" value="1"/>
</dbReference>
<comment type="similarity">
    <text evidence="1 3 4">Belongs to the chaperonin (HSP60) family.</text>
</comment>
<evidence type="ECO:0000313" key="7">
    <source>
        <dbReference type="EMBL" id="OGF54094.1"/>
    </source>
</evidence>
<dbReference type="NCBIfam" id="NF009487">
    <property type="entry name" value="PRK12849.1"/>
    <property type="match status" value="1"/>
</dbReference>
<dbReference type="NCBIfam" id="NF000592">
    <property type="entry name" value="PRK00013.1"/>
    <property type="match status" value="1"/>
</dbReference>
<feature type="binding site" evidence="3">
    <location>
        <begin position="32"/>
        <end position="35"/>
    </location>
    <ligand>
        <name>ATP</name>
        <dbReference type="ChEBI" id="CHEBI:30616"/>
    </ligand>
</feature>
<dbReference type="InterPro" id="IPR001844">
    <property type="entry name" value="Cpn60/GroEL"/>
</dbReference>
<dbReference type="EC" id="5.6.1.7" evidence="3"/>
<sequence>MAKKFKEVIFDDEARQRLRKGIDRLTNVVRITLGPRGRSVILAKEFGAPKVVDDGVTIAEEQEYLDEFENMGAQLVKQVAKETEDVAGDGTTTATILAHGLISEGMRNITAGANPMQLKRGLEKAVEVVVEELAKASKELKTKEEMARVATNSAHDEEIGKIIADTMDKAGKNGVITVEESDTIETYYEIVEGMQFDRGYLSPYFVTSAEKMEAELKDPYILITDQEMKKARDLVPILERIAQSGKPLLIIAEDVEGEALTTLVINKLRGTLQTVAVKAPGFGDRRKSMLEDIAILTGGQVLAEDAGLKVESATLDMLGRAERIVVTDDDTTIISGRGEKKKIEGRVEQIKKQMENTDSDYDREKLQERMAKLAGGVAIIKVGAATEAELEEKKHRMEDALEATKAAVEEGILPGGEVAFLNATKALEKLKLDEDQQIGVRLLKKALEAPLRQLAENAGYEGSIVVEKVKSLEKGMGFDVVAEEYVDMVKAGIIDPTKVLKAAVLNAVSVAGMILTSGACVAIKEIGEEKAMPAPPPDMY</sequence>
<dbReference type="EMBL" id="MFGX01000089">
    <property type="protein sequence ID" value="OGF54094.1"/>
    <property type="molecule type" value="Genomic_DNA"/>
</dbReference>
<dbReference type="NCBIfam" id="TIGR02348">
    <property type="entry name" value="GroEL"/>
    <property type="match status" value="1"/>
</dbReference>
<evidence type="ECO:0000256" key="2">
    <source>
        <dbReference type="ARBA" id="ARBA00023186"/>
    </source>
</evidence>
<dbReference type="PRINTS" id="PR00298">
    <property type="entry name" value="CHAPERONIN60"/>
</dbReference>
<dbReference type="GO" id="GO:0042026">
    <property type="term" value="P:protein refolding"/>
    <property type="evidence" value="ECO:0007669"/>
    <property type="project" value="UniProtKB-UniRule"/>
</dbReference>
<dbReference type="SUPFAM" id="SSF52029">
    <property type="entry name" value="GroEL apical domain-like"/>
    <property type="match status" value="1"/>
</dbReference>
<comment type="caution">
    <text evidence="7">The sequence shown here is derived from an EMBL/GenBank/DDBJ whole genome shotgun (WGS) entry which is preliminary data.</text>
</comment>
<dbReference type="Gene3D" id="3.50.7.10">
    <property type="entry name" value="GroEL"/>
    <property type="match status" value="1"/>
</dbReference>
<feature type="coiled-coil region" evidence="6">
    <location>
        <begin position="340"/>
        <end position="410"/>
    </location>
</feature>
<dbReference type="AlphaFoldDB" id="A0A1F5USF9"/>
<keyword evidence="3" id="KW-0067">ATP-binding</keyword>
<evidence type="ECO:0000256" key="6">
    <source>
        <dbReference type="SAM" id="Coils"/>
    </source>
</evidence>
<reference evidence="7 8" key="1">
    <citation type="journal article" date="2016" name="Nat. Commun.">
        <title>Thousands of microbial genomes shed light on interconnected biogeochemical processes in an aquifer system.</title>
        <authorList>
            <person name="Anantharaman K."/>
            <person name="Brown C.T."/>
            <person name="Hug L.A."/>
            <person name="Sharon I."/>
            <person name="Castelle C.J."/>
            <person name="Probst A.J."/>
            <person name="Thomas B.C."/>
            <person name="Singh A."/>
            <person name="Wilkins M.J."/>
            <person name="Karaoz U."/>
            <person name="Brodie E.L."/>
            <person name="Williams K.H."/>
            <person name="Hubbard S.S."/>
            <person name="Banfield J.F."/>
        </authorList>
    </citation>
    <scope>NUCLEOTIDE SEQUENCE [LARGE SCALE GENOMIC DNA]</scope>
    <source>
        <strain evidence="8">RBG_16_55_9</strain>
    </source>
</reference>
<protein>
    <recommendedName>
        <fullName evidence="3">Chaperonin GroEL</fullName>
        <ecNumber evidence="3">5.6.1.7</ecNumber>
    </recommendedName>
    <alternativeName>
        <fullName evidence="3">60 kDa chaperonin</fullName>
    </alternativeName>
    <alternativeName>
        <fullName evidence="3">Chaperonin-60</fullName>
        <shortName evidence="3">Cpn60</shortName>
    </alternativeName>
</protein>
<keyword evidence="2 3" id="KW-0143">Chaperone</keyword>
<organism evidence="7 8">
    <name type="scientific">Fraserbacteria sp. (strain RBG_16_55_9)</name>
    <dbReference type="NCBI Taxonomy" id="1817864"/>
    <lineage>
        <taxon>Bacteria</taxon>
        <taxon>Candidatus Fraseribacteriota</taxon>
    </lineage>
</organism>
<keyword evidence="3" id="KW-0547">Nucleotide-binding</keyword>
<evidence type="ECO:0000256" key="4">
    <source>
        <dbReference type="RuleBase" id="RU000418"/>
    </source>
</evidence>
<comment type="caution">
    <text evidence="3">Lacks conserved residue(s) required for the propagation of feature annotation.</text>
</comment>
<dbReference type="SUPFAM" id="SSF48592">
    <property type="entry name" value="GroEL equatorial domain-like"/>
    <property type="match status" value="1"/>
</dbReference>
<feature type="binding site" evidence="3">
    <location>
        <position position="495"/>
    </location>
    <ligand>
        <name>ATP</name>
        <dbReference type="ChEBI" id="CHEBI:30616"/>
    </ligand>
</feature>
<dbReference type="CDD" id="cd03344">
    <property type="entry name" value="GroEL"/>
    <property type="match status" value="1"/>
</dbReference>
<proteinExistence type="inferred from homology"/>
<comment type="subcellular location">
    <subcellularLocation>
        <location evidence="3">Cytoplasm</location>
    </subcellularLocation>
</comment>
<feature type="binding site" evidence="3">
    <location>
        <begin position="89"/>
        <end position="93"/>
    </location>
    <ligand>
        <name>ATP</name>
        <dbReference type="ChEBI" id="CHEBI:30616"/>
    </ligand>
</feature>
<dbReference type="InterPro" id="IPR027410">
    <property type="entry name" value="TCP-1-like_intermed_sf"/>
</dbReference>
<evidence type="ECO:0000256" key="3">
    <source>
        <dbReference type="HAMAP-Rule" id="MF_00600"/>
    </source>
</evidence>
<dbReference type="Gene3D" id="1.10.560.10">
    <property type="entry name" value="GroEL-like equatorial domain"/>
    <property type="match status" value="1"/>
</dbReference>
<feature type="binding site" evidence="3">
    <location>
        <position position="416"/>
    </location>
    <ligand>
        <name>ATP</name>
        <dbReference type="ChEBI" id="CHEBI:30616"/>
    </ligand>
</feature>
<feature type="binding site" evidence="3">
    <location>
        <begin position="479"/>
        <end position="481"/>
    </location>
    <ligand>
        <name>ATP</name>
        <dbReference type="ChEBI" id="CHEBI:30616"/>
    </ligand>
</feature>
<keyword evidence="6" id="KW-0175">Coiled coil</keyword>
<accession>A0A1F5USF9</accession>
<keyword evidence="3" id="KW-0413">Isomerase</keyword>
<dbReference type="InterPro" id="IPR027409">
    <property type="entry name" value="GroEL-like_apical_dom_sf"/>
</dbReference>
<dbReference type="Pfam" id="PF00118">
    <property type="entry name" value="Cpn60_TCP1"/>
    <property type="match status" value="1"/>
</dbReference>
<gene>
    <name evidence="3" type="primary">groEL</name>
    <name evidence="3" type="synonym">groL</name>
    <name evidence="7" type="ORF">A2Z21_08360</name>
</gene>
<dbReference type="SUPFAM" id="SSF54849">
    <property type="entry name" value="GroEL-intermediate domain like"/>
    <property type="match status" value="1"/>
</dbReference>